<evidence type="ECO:0000313" key="7">
    <source>
        <dbReference type="Proteomes" id="UP001431019"/>
    </source>
</evidence>
<sequence length="442" mass="47357">MNSRAVIDDLSSFWMPFTANRQFKAAPRLLESAKGMYYRSTDGREILDGCAGLWCVNAGHGRDEIIAAITQQLSKLDFAPTFQMGHPLAFEAASKVAELMPAGLDRIFFTNSGSESVDTALKIALAYHRARGEGQRTRLIGRERGYHGVGFGGISVGGIATNRKTFSGALLPAIDHLPHTHNLEQNAFSKGQPAWGEHLADELERIVALHDASTIAAVIVEPVAGSTGVLIPPQGYLQKLRQICTKHGILLIFDEVITGFGRVGAATASEYFGVTPDLITLAKAINNASIPMGAVAASRTIHDTVVNAGAQGAIELFHGYTYSAHPAAAAAAIATLDLYRRDKLFERAANLAPKFEAAAHALRGAKHVKDVRNLGMVAGIELESRDGAPGARAYEAFVKCFEAGVLLRFTGDILAFSPPLIIDEEQIARLFNTVSEVLATVQ</sequence>
<reference evidence="6 7" key="1">
    <citation type="submission" date="2021-11" db="EMBL/GenBank/DDBJ databases">
        <authorList>
            <person name="Oh E.-T."/>
            <person name="Kim S.-B."/>
        </authorList>
    </citation>
    <scope>NUCLEOTIDE SEQUENCE [LARGE SCALE GENOMIC DNA]</scope>
    <source>
        <strain evidence="6 7">MMS20-SJTR3</strain>
    </source>
</reference>
<keyword evidence="2 6" id="KW-0032">Aminotransferase</keyword>
<evidence type="ECO:0000256" key="2">
    <source>
        <dbReference type="ARBA" id="ARBA00022576"/>
    </source>
</evidence>
<protein>
    <submittedName>
        <fullName evidence="6">Aspartate aminotransferase family protein</fullName>
    </submittedName>
</protein>
<dbReference type="Proteomes" id="UP001431019">
    <property type="component" value="Unassembled WGS sequence"/>
</dbReference>
<keyword evidence="7" id="KW-1185">Reference proteome</keyword>
<dbReference type="SUPFAM" id="SSF53383">
    <property type="entry name" value="PLP-dependent transferases"/>
    <property type="match status" value="1"/>
</dbReference>
<evidence type="ECO:0000256" key="3">
    <source>
        <dbReference type="ARBA" id="ARBA00022679"/>
    </source>
</evidence>
<dbReference type="InterPro" id="IPR015422">
    <property type="entry name" value="PyrdxlP-dep_Trfase_small"/>
</dbReference>
<dbReference type="InterPro" id="IPR049704">
    <property type="entry name" value="Aminotrans_3_PPA_site"/>
</dbReference>
<dbReference type="Pfam" id="PF00202">
    <property type="entry name" value="Aminotran_3"/>
    <property type="match status" value="1"/>
</dbReference>
<evidence type="ECO:0000256" key="1">
    <source>
        <dbReference type="ARBA" id="ARBA00001933"/>
    </source>
</evidence>
<dbReference type="PROSITE" id="PS00600">
    <property type="entry name" value="AA_TRANSFER_CLASS_3"/>
    <property type="match status" value="1"/>
</dbReference>
<dbReference type="CDD" id="cd00610">
    <property type="entry name" value="OAT_like"/>
    <property type="match status" value="1"/>
</dbReference>
<proteinExistence type="inferred from homology"/>
<dbReference type="PANTHER" id="PTHR42684">
    <property type="entry name" value="ADENOSYLMETHIONINE-8-AMINO-7-OXONONANOATE AMINOTRANSFERASE"/>
    <property type="match status" value="1"/>
</dbReference>
<name>A0ABS8JSV2_9BURK</name>
<evidence type="ECO:0000256" key="5">
    <source>
        <dbReference type="RuleBase" id="RU003560"/>
    </source>
</evidence>
<dbReference type="GO" id="GO:0008483">
    <property type="term" value="F:transaminase activity"/>
    <property type="evidence" value="ECO:0007669"/>
    <property type="project" value="UniProtKB-KW"/>
</dbReference>
<dbReference type="InterPro" id="IPR005814">
    <property type="entry name" value="Aminotrans_3"/>
</dbReference>
<gene>
    <name evidence="6" type="ORF">LJ656_10285</name>
</gene>
<dbReference type="InterPro" id="IPR015421">
    <property type="entry name" value="PyrdxlP-dep_Trfase_major"/>
</dbReference>
<dbReference type="Gene3D" id="3.40.640.10">
    <property type="entry name" value="Type I PLP-dependent aspartate aminotransferase-like (Major domain)"/>
    <property type="match status" value="1"/>
</dbReference>
<accession>A0ABS8JSV2</accession>
<evidence type="ECO:0000256" key="4">
    <source>
        <dbReference type="ARBA" id="ARBA00022898"/>
    </source>
</evidence>
<evidence type="ECO:0000313" key="6">
    <source>
        <dbReference type="EMBL" id="MCC8392976.1"/>
    </source>
</evidence>
<dbReference type="Gene3D" id="3.90.1150.10">
    <property type="entry name" value="Aspartate Aminotransferase, domain 1"/>
    <property type="match status" value="1"/>
</dbReference>
<organism evidence="6 7">
    <name type="scientific">Paraburkholderia sejongensis</name>
    <dbReference type="NCBI Taxonomy" id="2886946"/>
    <lineage>
        <taxon>Bacteria</taxon>
        <taxon>Pseudomonadati</taxon>
        <taxon>Pseudomonadota</taxon>
        <taxon>Betaproteobacteria</taxon>
        <taxon>Burkholderiales</taxon>
        <taxon>Burkholderiaceae</taxon>
        <taxon>Paraburkholderia</taxon>
    </lineage>
</organism>
<dbReference type="EMBL" id="JAJITD010000004">
    <property type="protein sequence ID" value="MCC8392976.1"/>
    <property type="molecule type" value="Genomic_DNA"/>
</dbReference>
<dbReference type="InterPro" id="IPR015424">
    <property type="entry name" value="PyrdxlP-dep_Trfase"/>
</dbReference>
<dbReference type="PANTHER" id="PTHR42684:SF1">
    <property type="entry name" value="BETA-ALANINE--PYRUVATE AMINOTRANSFERASE"/>
    <property type="match status" value="1"/>
</dbReference>
<comment type="caution">
    <text evidence="6">The sequence shown here is derived from an EMBL/GenBank/DDBJ whole genome shotgun (WGS) entry which is preliminary data.</text>
</comment>
<dbReference type="PIRSF" id="PIRSF000521">
    <property type="entry name" value="Transaminase_4ab_Lys_Orn"/>
    <property type="match status" value="1"/>
</dbReference>
<keyword evidence="4 5" id="KW-0663">Pyridoxal phosphate</keyword>
<dbReference type="RefSeq" id="WP_230509272.1">
    <property type="nucleotide sequence ID" value="NZ_JAJITD010000004.1"/>
</dbReference>
<comment type="cofactor">
    <cofactor evidence="1">
        <name>pyridoxal 5'-phosphate</name>
        <dbReference type="ChEBI" id="CHEBI:597326"/>
    </cofactor>
</comment>
<comment type="similarity">
    <text evidence="5">Belongs to the class-III pyridoxal-phosphate-dependent aminotransferase family.</text>
</comment>
<keyword evidence="3" id="KW-0808">Transferase</keyword>